<feature type="active site" evidence="1">
    <location>
        <position position="35"/>
    </location>
</feature>
<dbReference type="SUPFAM" id="SSF54637">
    <property type="entry name" value="Thioesterase/thiol ester dehydrase-isomerase"/>
    <property type="match status" value="1"/>
</dbReference>
<dbReference type="PIRSF" id="PIRSF014972">
    <property type="entry name" value="FlK"/>
    <property type="match status" value="1"/>
</dbReference>
<feature type="binding site" evidence="2">
    <location>
        <position position="113"/>
    </location>
    <ligand>
        <name>substrate</name>
    </ligand>
</feature>
<dbReference type="RefSeq" id="WP_071552901.1">
    <property type="nucleotide sequence ID" value="NZ_CP017886.1"/>
</dbReference>
<reference evidence="5" key="1">
    <citation type="submission" date="2016-10" db="EMBL/GenBank/DDBJ databases">
        <title>Pseudomonas frederiksbergensis ERGS4:02 complete genome.</title>
        <authorList>
            <person name="Kumar R."/>
            <person name="Acharya V."/>
            <person name="Singh D."/>
        </authorList>
    </citation>
    <scope>NUCLEOTIDE SEQUENCE [LARGE SCALE GENOMIC DNA]</scope>
    <source>
        <strain evidence="5">ERGS4:02</strain>
    </source>
</reference>
<dbReference type="PANTHER" id="PTHR36934:SF1">
    <property type="entry name" value="THIOESTERASE DOMAIN-CONTAINING PROTEIN"/>
    <property type="match status" value="1"/>
</dbReference>
<dbReference type="OrthoDB" id="6902891at2"/>
<sequence length="136" mass="14811">MTLQDKIGTCGTIEHIVCAKDLATAWKNNVPVLATPTLLWLAELAAMKAIEGTVPDGAMTVGVSHTMKHLAPTPMEFKVMIEAKVTVITGRLVTFNITAHDGNELVLVGTHERAVIDRDRFLARVEKKAITNKQPI</sequence>
<gene>
    <name evidence="4" type="ORF">BLL42_15290</name>
</gene>
<dbReference type="Pfam" id="PF22636">
    <property type="entry name" value="FlK"/>
    <property type="match status" value="1"/>
</dbReference>
<dbReference type="PANTHER" id="PTHR36934">
    <property type="entry name" value="BLR0278 PROTEIN"/>
    <property type="match status" value="1"/>
</dbReference>
<accession>A0A1J0EMG2</accession>
<name>A0A1J0EMG2_9PSED</name>
<dbReference type="EMBL" id="CP017886">
    <property type="protein sequence ID" value="APC17032.1"/>
    <property type="molecule type" value="Genomic_DNA"/>
</dbReference>
<feature type="active site" evidence="1">
    <location>
        <position position="69"/>
    </location>
</feature>
<dbReference type="InterPro" id="IPR054485">
    <property type="entry name" value="FlK-like_dom"/>
</dbReference>
<feature type="active site" evidence="1">
    <location>
        <position position="43"/>
    </location>
</feature>
<evidence type="ECO:0000313" key="5">
    <source>
        <dbReference type="Proteomes" id="UP000182567"/>
    </source>
</evidence>
<feature type="binding site" evidence="2">
    <location>
        <position position="62"/>
    </location>
    <ligand>
        <name>substrate</name>
    </ligand>
</feature>
<protein>
    <recommendedName>
        <fullName evidence="3">Fluoroacetyl-CoA-specific thioesterase-like domain-containing protein</fullName>
    </recommendedName>
</protein>
<feature type="domain" description="Fluoroacetyl-CoA-specific thioesterase-like" evidence="3">
    <location>
        <begin position="19"/>
        <end position="118"/>
    </location>
</feature>
<feature type="binding site" evidence="2">
    <location>
        <position position="62"/>
    </location>
    <ligand>
        <name>CoA</name>
        <dbReference type="ChEBI" id="CHEBI:57287"/>
    </ligand>
</feature>
<dbReference type="Gene3D" id="3.10.129.10">
    <property type="entry name" value="Hotdog Thioesterase"/>
    <property type="match status" value="1"/>
</dbReference>
<evidence type="ECO:0000256" key="2">
    <source>
        <dbReference type="PIRSR" id="PIRSR014972-2"/>
    </source>
</evidence>
<dbReference type="Proteomes" id="UP000182567">
    <property type="component" value="Chromosome"/>
</dbReference>
<evidence type="ECO:0000256" key="1">
    <source>
        <dbReference type="PIRSR" id="PIRSR014972-1"/>
    </source>
</evidence>
<evidence type="ECO:0000313" key="4">
    <source>
        <dbReference type="EMBL" id="APC17032.1"/>
    </source>
</evidence>
<dbReference type="InterPro" id="IPR025540">
    <property type="entry name" value="FlK"/>
</dbReference>
<dbReference type="AlphaFoldDB" id="A0A1J0EMG2"/>
<evidence type="ECO:0000259" key="3">
    <source>
        <dbReference type="Pfam" id="PF22636"/>
    </source>
</evidence>
<proteinExistence type="predicted"/>
<dbReference type="InterPro" id="IPR029069">
    <property type="entry name" value="HotDog_dom_sf"/>
</dbReference>
<organism evidence="4 5">
    <name type="scientific">Pseudomonas frederiksbergensis</name>
    <dbReference type="NCBI Taxonomy" id="104087"/>
    <lineage>
        <taxon>Bacteria</taxon>
        <taxon>Pseudomonadati</taxon>
        <taxon>Pseudomonadota</taxon>
        <taxon>Gammaproteobacteria</taxon>
        <taxon>Pseudomonadales</taxon>
        <taxon>Pseudomonadaceae</taxon>
        <taxon>Pseudomonas</taxon>
    </lineage>
</organism>
<dbReference type="GeneID" id="46909626"/>